<dbReference type="Pfam" id="PF10327">
    <property type="entry name" value="7TM_GPCR_Sri"/>
    <property type="match status" value="1"/>
</dbReference>
<keyword evidence="1" id="KW-1133">Transmembrane helix</keyword>
<dbReference type="Proteomes" id="UP000095282">
    <property type="component" value="Unplaced"/>
</dbReference>
<reference evidence="3" key="1">
    <citation type="submission" date="2016-11" db="UniProtKB">
        <authorList>
            <consortium name="WormBaseParasite"/>
        </authorList>
    </citation>
    <scope>IDENTIFICATION</scope>
</reference>
<protein>
    <submittedName>
        <fullName evidence="3">Serpentine receptor class gamma</fullName>
    </submittedName>
</protein>
<feature type="transmembrane region" description="Helical" evidence="1">
    <location>
        <begin position="135"/>
        <end position="155"/>
    </location>
</feature>
<dbReference type="InterPro" id="IPR019429">
    <property type="entry name" value="7TM_GPCR_serpentine_rcpt_Sri"/>
</dbReference>
<dbReference type="PANTHER" id="PTHR45830:SF12">
    <property type="entry name" value="G_PROTEIN_RECEP_F1_2 DOMAIN-CONTAINING PROTEIN-RELATED"/>
    <property type="match status" value="1"/>
</dbReference>
<name>A0A1I7TXP9_9PELO</name>
<evidence type="ECO:0000313" key="3">
    <source>
        <dbReference type="WBParaSite" id="Csp11.Scaffold629.g12839.t1"/>
    </source>
</evidence>
<organism evidence="2 3">
    <name type="scientific">Caenorhabditis tropicalis</name>
    <dbReference type="NCBI Taxonomy" id="1561998"/>
    <lineage>
        <taxon>Eukaryota</taxon>
        <taxon>Metazoa</taxon>
        <taxon>Ecdysozoa</taxon>
        <taxon>Nematoda</taxon>
        <taxon>Chromadorea</taxon>
        <taxon>Rhabditida</taxon>
        <taxon>Rhabditina</taxon>
        <taxon>Rhabditomorpha</taxon>
        <taxon>Rhabditoidea</taxon>
        <taxon>Rhabditidae</taxon>
        <taxon>Peloderinae</taxon>
        <taxon>Caenorhabditis</taxon>
    </lineage>
</organism>
<sequence length="174" mass="20251">MQLDLSTQLPKVASYLFDVAGIVDFLTNSLVIYLILWKSSNMKTFRFYLLYFQLTTAVMDFYLAFLMKPIPVFPVIGGYTEGILYRFFGLSAHYQMTIQVFLMSVQEVSILCAFLRKHQSIVPITKTKEWKKTYYWGLIVMAHSITLVVVILYLFSNVTREQQLEYIQTVSSMS</sequence>
<dbReference type="AlphaFoldDB" id="A0A1I7TXP9"/>
<keyword evidence="1" id="KW-0812">Transmembrane</keyword>
<dbReference type="eggNOG" id="ENOG502THK5">
    <property type="taxonomic scope" value="Eukaryota"/>
</dbReference>
<feature type="transmembrane region" description="Helical" evidence="1">
    <location>
        <begin position="12"/>
        <end position="36"/>
    </location>
</feature>
<dbReference type="STRING" id="1561998.A0A1I7TXP9"/>
<feature type="transmembrane region" description="Helical" evidence="1">
    <location>
        <begin position="48"/>
        <end position="67"/>
    </location>
</feature>
<dbReference type="WBParaSite" id="Csp11.Scaffold629.g12839.t1">
    <property type="protein sequence ID" value="Csp11.Scaffold629.g12839.t1"/>
    <property type="gene ID" value="Csp11.Scaffold629.g12839"/>
</dbReference>
<dbReference type="PANTHER" id="PTHR45830">
    <property type="entry name" value="SERPENTINE RECEPTOR, CLASS I"/>
    <property type="match status" value="1"/>
</dbReference>
<keyword evidence="1" id="KW-0472">Membrane</keyword>
<evidence type="ECO:0000256" key="1">
    <source>
        <dbReference type="SAM" id="Phobius"/>
    </source>
</evidence>
<proteinExistence type="predicted"/>
<accession>A0A1I7TXP9</accession>
<keyword evidence="2" id="KW-1185">Reference proteome</keyword>
<evidence type="ECO:0000313" key="2">
    <source>
        <dbReference type="Proteomes" id="UP000095282"/>
    </source>
</evidence>